<dbReference type="SUPFAM" id="SSF51445">
    <property type="entry name" value="(Trans)glycosidases"/>
    <property type="match status" value="1"/>
</dbReference>
<feature type="signal peptide" evidence="6">
    <location>
        <begin position="1"/>
        <end position="37"/>
    </location>
</feature>
<evidence type="ECO:0000256" key="6">
    <source>
        <dbReference type="SAM" id="SignalP"/>
    </source>
</evidence>
<dbReference type="PROSITE" id="PS50853">
    <property type="entry name" value="FN3"/>
    <property type="match status" value="1"/>
</dbReference>
<dbReference type="AlphaFoldDB" id="A0A455SCN0"/>
<gene>
    <name evidence="8" type="ORF">KTC_02670</name>
</gene>
<dbReference type="GO" id="GO:0004553">
    <property type="term" value="F:hydrolase activity, hydrolyzing O-glycosyl compounds"/>
    <property type="evidence" value="ECO:0007669"/>
    <property type="project" value="InterPro"/>
</dbReference>
<evidence type="ECO:0000256" key="5">
    <source>
        <dbReference type="ARBA" id="ARBA00023326"/>
    </source>
</evidence>
<dbReference type="CDD" id="cd00063">
    <property type="entry name" value="FN3"/>
    <property type="match status" value="1"/>
</dbReference>
<dbReference type="Pfam" id="PF02839">
    <property type="entry name" value="CBM_5_12"/>
    <property type="match status" value="1"/>
</dbReference>
<keyword evidence="1 6" id="KW-0732">Signal</keyword>
<dbReference type="InterPro" id="IPR001223">
    <property type="entry name" value="Glyco_hydro18_cat"/>
</dbReference>
<feature type="chain" id="PRO_5019732226" description="Fibronectin type-III domain-containing protein" evidence="6">
    <location>
        <begin position="38"/>
        <end position="554"/>
    </location>
</feature>
<dbReference type="SMART" id="SM00060">
    <property type="entry name" value="FN3"/>
    <property type="match status" value="1"/>
</dbReference>
<evidence type="ECO:0000313" key="8">
    <source>
        <dbReference type="EMBL" id="BBH85516.1"/>
    </source>
</evidence>
<evidence type="ECO:0000256" key="1">
    <source>
        <dbReference type="ARBA" id="ARBA00022729"/>
    </source>
</evidence>
<dbReference type="SUPFAM" id="SSF51055">
    <property type="entry name" value="Carbohydrate binding domain"/>
    <property type="match status" value="1"/>
</dbReference>
<dbReference type="InterPro" id="IPR036116">
    <property type="entry name" value="FN3_sf"/>
</dbReference>
<protein>
    <recommendedName>
        <fullName evidence="7">Fibronectin type-III domain-containing protein</fullName>
    </recommendedName>
</protein>
<reference evidence="8" key="1">
    <citation type="submission" date="2018-12" db="EMBL/GenBank/DDBJ databases">
        <title>Novel natural products biosynthetic potential of the class Ktedonobacteria.</title>
        <authorList>
            <person name="Zheng Y."/>
            <person name="Saitou A."/>
            <person name="Wang C.M."/>
            <person name="Toyoda A."/>
            <person name="Minakuchi Y."/>
            <person name="Sekiguchi Y."/>
            <person name="Ueda K."/>
            <person name="Takano H."/>
            <person name="Sakai Y."/>
            <person name="Yokota A."/>
            <person name="Yabe S."/>
        </authorList>
    </citation>
    <scope>NUCLEOTIDE SEQUENCE</scope>
    <source>
        <strain evidence="8">COM3</strain>
    </source>
</reference>
<feature type="domain" description="Fibronectin type-III" evidence="7">
    <location>
        <begin position="105"/>
        <end position="190"/>
    </location>
</feature>
<name>A0A455SCN0_9CHLR</name>
<dbReference type="Pfam" id="PF00041">
    <property type="entry name" value="fn3"/>
    <property type="match status" value="1"/>
</dbReference>
<evidence type="ECO:0000256" key="2">
    <source>
        <dbReference type="ARBA" id="ARBA00022801"/>
    </source>
</evidence>
<dbReference type="InterPro" id="IPR017853">
    <property type="entry name" value="GH"/>
</dbReference>
<dbReference type="CDD" id="cd12215">
    <property type="entry name" value="ChiC_BD"/>
    <property type="match status" value="1"/>
</dbReference>
<evidence type="ECO:0000259" key="7">
    <source>
        <dbReference type="PROSITE" id="PS50853"/>
    </source>
</evidence>
<dbReference type="SMART" id="SM00495">
    <property type="entry name" value="ChtBD3"/>
    <property type="match status" value="1"/>
</dbReference>
<dbReference type="FunFam" id="2.60.40.10:FF:001114">
    <property type="entry name" value="Chitinase A1"/>
    <property type="match status" value="1"/>
</dbReference>
<organism evidence="8">
    <name type="scientific">Thermosporothrix sp. COM3</name>
    <dbReference type="NCBI Taxonomy" id="2490863"/>
    <lineage>
        <taxon>Bacteria</taxon>
        <taxon>Bacillati</taxon>
        <taxon>Chloroflexota</taxon>
        <taxon>Ktedonobacteria</taxon>
        <taxon>Ktedonobacterales</taxon>
        <taxon>Thermosporotrichaceae</taxon>
        <taxon>Thermosporothrix</taxon>
    </lineage>
</organism>
<dbReference type="Gene3D" id="3.20.20.80">
    <property type="entry name" value="Glycosidases"/>
    <property type="match status" value="1"/>
</dbReference>
<dbReference type="InterPro" id="IPR013783">
    <property type="entry name" value="Ig-like_fold"/>
</dbReference>
<dbReference type="SUPFAM" id="SSF49265">
    <property type="entry name" value="Fibronectin type III"/>
    <property type="match status" value="1"/>
</dbReference>
<dbReference type="GO" id="GO:0000272">
    <property type="term" value="P:polysaccharide catabolic process"/>
    <property type="evidence" value="ECO:0007669"/>
    <property type="project" value="UniProtKB-KW"/>
</dbReference>
<dbReference type="InterPro" id="IPR003961">
    <property type="entry name" value="FN3_dom"/>
</dbReference>
<dbReference type="Gene3D" id="2.60.40.10">
    <property type="entry name" value="Immunoglobulins"/>
    <property type="match status" value="1"/>
</dbReference>
<dbReference type="EMBL" id="AP019376">
    <property type="protein sequence ID" value="BBH85516.1"/>
    <property type="molecule type" value="Genomic_DNA"/>
</dbReference>
<evidence type="ECO:0000256" key="3">
    <source>
        <dbReference type="ARBA" id="ARBA00023277"/>
    </source>
</evidence>
<dbReference type="GO" id="GO:0030246">
    <property type="term" value="F:carbohydrate binding"/>
    <property type="evidence" value="ECO:0007669"/>
    <property type="project" value="InterPro"/>
</dbReference>
<keyword evidence="3" id="KW-0119">Carbohydrate metabolism</keyword>
<keyword evidence="5" id="KW-0624">Polysaccharide degradation</keyword>
<keyword evidence="2" id="KW-0378">Hydrolase</keyword>
<dbReference type="InterPro" id="IPR003610">
    <property type="entry name" value="CBM5/12"/>
</dbReference>
<dbReference type="GO" id="GO:0005576">
    <property type="term" value="C:extracellular region"/>
    <property type="evidence" value="ECO:0007669"/>
    <property type="project" value="InterPro"/>
</dbReference>
<dbReference type="Gene3D" id="2.10.10.20">
    <property type="entry name" value="Carbohydrate-binding module superfamily 5/12"/>
    <property type="match status" value="1"/>
</dbReference>
<sequence length="554" mass="59730">MMLSKEAKQRLVNMTFITLFLLSLSSVLAFGAPRAHAATLAACQEPAWSATAVYTAGARVSYNGKVYEAKWWTQGEQPDLSGQWGVWKYVSDCGGGTEDKEAPSVPDGLKVTGVTASSVSLSWNASTDNVGVTGYDVYRGTTLAASVTGTSAVVTGLASDTTYTFTVRAKDAAGNVSAASSAVSAKTAPGDSHEVTRHYVTYASTWNTSLYDLVPENIPNYITDVNLAFARPDTAYQRGSFEFDQAVAGFEFIEGATTNNGQKKLTAQQAQDLRNIIAQLKARNTSVWVSVGGWSYSQGSQWSRFNAAHVVDLALDLGASGIDIDWEAEGDSCNKQPAAQFSCTKDGEIIGIITNLYNEIHTRNANLKISVAGWSTGAYYVAGTPFEEGKVQWGSPFGGVMYRVVKDKGSMIDMINLMSYDGGDYYDPREGYESYRAIYNGPINVGMEIAPEGSGGAVLKVDAPPGTVYDADMLTGQNNIASQYYNVETLVKYIKNKGRAFDGFMLWQLWKQRVHQPAPAGAATENSAGQYVCRNLPLVGDCNQTIPNLPKRNP</sequence>
<keyword evidence="4" id="KW-0326">Glycosidase</keyword>
<evidence type="ECO:0000256" key="4">
    <source>
        <dbReference type="ARBA" id="ARBA00023295"/>
    </source>
</evidence>
<dbReference type="Pfam" id="PF00704">
    <property type="entry name" value="Glyco_hydro_18"/>
    <property type="match status" value="1"/>
</dbReference>
<accession>A0A455SCN0</accession>
<proteinExistence type="predicted"/>
<dbReference type="InterPro" id="IPR036573">
    <property type="entry name" value="CBM_sf_5/12"/>
</dbReference>